<proteinExistence type="predicted"/>
<keyword evidence="2" id="KW-1185">Reference proteome</keyword>
<evidence type="ECO:0000313" key="2">
    <source>
        <dbReference type="Proteomes" id="UP000640489"/>
    </source>
</evidence>
<dbReference type="Gene3D" id="3.30.70.20">
    <property type="match status" value="1"/>
</dbReference>
<dbReference type="EMBL" id="JADKPN010000009">
    <property type="protein sequence ID" value="MBF4764463.1"/>
    <property type="molecule type" value="Genomic_DNA"/>
</dbReference>
<name>A0A930VDG2_9ACTN</name>
<dbReference type="RefSeq" id="WP_194707651.1">
    <property type="nucleotide sequence ID" value="NZ_JADKPN010000009.1"/>
</dbReference>
<organism evidence="1 2">
    <name type="scientific">Nocardioides islandensis</name>
    <dbReference type="NCBI Taxonomy" id="433663"/>
    <lineage>
        <taxon>Bacteria</taxon>
        <taxon>Bacillati</taxon>
        <taxon>Actinomycetota</taxon>
        <taxon>Actinomycetes</taxon>
        <taxon>Propionibacteriales</taxon>
        <taxon>Nocardioidaceae</taxon>
        <taxon>Nocardioides</taxon>
    </lineage>
</organism>
<gene>
    <name evidence="1" type="ORF">ISU07_15120</name>
</gene>
<dbReference type="SUPFAM" id="SSF54862">
    <property type="entry name" value="4Fe-4S ferredoxins"/>
    <property type="match status" value="1"/>
</dbReference>
<protein>
    <submittedName>
        <fullName evidence="1">Ferredoxin</fullName>
    </submittedName>
</protein>
<comment type="caution">
    <text evidence="1">The sequence shown here is derived from an EMBL/GenBank/DDBJ whole genome shotgun (WGS) entry which is preliminary data.</text>
</comment>
<reference evidence="1" key="1">
    <citation type="submission" date="2020-11" db="EMBL/GenBank/DDBJ databases">
        <title>Nocardioides sp. nov., isolated from Soil of Cynanchum wilfordii Hemsley rhizosphere.</title>
        <authorList>
            <person name="Lee J.-S."/>
            <person name="Suh M.K."/>
            <person name="Kim J.-S."/>
        </authorList>
    </citation>
    <scope>NUCLEOTIDE SEQUENCE</scope>
    <source>
        <strain evidence="1">KCTC 19275</strain>
    </source>
</reference>
<sequence length="74" mass="8313">MTDQRLRVDWPSCTARGVCHELLPEMIDLDDWGYPVTSRDPVPPELVGFARTAVRLCPQLALRLVEVSGPGPRR</sequence>
<dbReference type="Pfam" id="PF13459">
    <property type="entry name" value="Fer4_15"/>
    <property type="match status" value="1"/>
</dbReference>
<accession>A0A930VDG2</accession>
<evidence type="ECO:0000313" key="1">
    <source>
        <dbReference type="EMBL" id="MBF4764463.1"/>
    </source>
</evidence>
<dbReference type="AlphaFoldDB" id="A0A930VDG2"/>
<dbReference type="Proteomes" id="UP000640489">
    <property type="component" value="Unassembled WGS sequence"/>
</dbReference>